<evidence type="ECO:0000313" key="1">
    <source>
        <dbReference type="EMBL" id="TSJ42984.1"/>
    </source>
</evidence>
<dbReference type="EMBL" id="VLPK01000001">
    <property type="protein sequence ID" value="TSJ42984.1"/>
    <property type="molecule type" value="Genomic_DNA"/>
</dbReference>
<gene>
    <name evidence="1" type="ORF">FO440_01975</name>
</gene>
<comment type="caution">
    <text evidence="1">The sequence shown here is derived from an EMBL/GenBank/DDBJ whole genome shotgun (WGS) entry which is preliminary data.</text>
</comment>
<keyword evidence="2" id="KW-1185">Reference proteome</keyword>
<proteinExistence type="predicted"/>
<organism evidence="1 2">
    <name type="scientific">Mucilaginibacter corticis</name>
    <dbReference type="NCBI Taxonomy" id="2597670"/>
    <lineage>
        <taxon>Bacteria</taxon>
        <taxon>Pseudomonadati</taxon>
        <taxon>Bacteroidota</taxon>
        <taxon>Sphingobacteriia</taxon>
        <taxon>Sphingobacteriales</taxon>
        <taxon>Sphingobacteriaceae</taxon>
        <taxon>Mucilaginibacter</taxon>
    </lineage>
</organism>
<dbReference type="RefSeq" id="WP_144246549.1">
    <property type="nucleotide sequence ID" value="NZ_VLPK01000001.1"/>
</dbReference>
<dbReference type="AlphaFoldDB" id="A0A556MST6"/>
<protein>
    <recommendedName>
        <fullName evidence="3">DUF4595 domain-containing protein</fullName>
    </recommendedName>
</protein>
<dbReference type="OrthoDB" id="792341at2"/>
<evidence type="ECO:0000313" key="2">
    <source>
        <dbReference type="Proteomes" id="UP000318733"/>
    </source>
</evidence>
<name>A0A556MST6_9SPHI</name>
<accession>A0A556MST6</accession>
<reference evidence="1 2" key="1">
    <citation type="submission" date="2019-07" db="EMBL/GenBank/DDBJ databases">
        <authorList>
            <person name="Huq M.A."/>
        </authorList>
    </citation>
    <scope>NUCLEOTIDE SEQUENCE [LARGE SCALE GENOMIC DNA]</scope>
    <source>
        <strain evidence="1 2">MAH-19</strain>
    </source>
</reference>
<sequence length="304" mass="33899">MKYLTTPAINAKLIKLILQKNLKHCLAIFFAAIALTSCKKDHNESPSTAILTVNNVSYQWGELAINKKYVSDSIKYNSAWKIDSIISYDENGQITNRIGFTYSGSEISLNSPVKDKYTLDSEGRVIMHTIEEIQHGTDFIQTQRYSYDPNGYLSKVTMSLNVVGNPETTFSVINYEVKNGNYTKYALSNTADGAITRQYDFSYNTAVKINSPVSLFAPIFSNNTISNIDKYLNYGKNSVNLLSSVNYTMINLDKTTSTGTLTAETSVNSDKYLTQLTLNGATITSFPSDNISPLPRSIKFSFKK</sequence>
<evidence type="ECO:0008006" key="3">
    <source>
        <dbReference type="Google" id="ProtNLM"/>
    </source>
</evidence>
<dbReference type="Proteomes" id="UP000318733">
    <property type="component" value="Unassembled WGS sequence"/>
</dbReference>